<proteinExistence type="predicted"/>
<dbReference type="InterPro" id="IPR026341">
    <property type="entry name" value="T9SS_type_B"/>
</dbReference>
<gene>
    <name evidence="1" type="ORF">CLV58_105225</name>
</gene>
<dbReference type="Gene3D" id="2.60.120.260">
    <property type="entry name" value="Galactose-binding domain-like"/>
    <property type="match status" value="1"/>
</dbReference>
<dbReference type="EMBL" id="PVTE01000005">
    <property type="protein sequence ID" value="PRY42022.1"/>
    <property type="molecule type" value="Genomic_DNA"/>
</dbReference>
<dbReference type="NCBIfam" id="TIGR04131">
    <property type="entry name" value="Bac_Flav_CTERM"/>
    <property type="match status" value="1"/>
</dbReference>
<dbReference type="Pfam" id="PF13585">
    <property type="entry name" value="CHU_C"/>
    <property type="match status" value="1"/>
</dbReference>
<name>A0A2T0T8L9_9BACT</name>
<dbReference type="RefSeq" id="WP_106137217.1">
    <property type="nucleotide sequence ID" value="NZ_PVTE01000005.1"/>
</dbReference>
<accession>A0A2T0T8L9</accession>
<protein>
    <submittedName>
        <fullName evidence="1">Gliding motility-associated-like protein</fullName>
    </submittedName>
</protein>
<dbReference type="AlphaFoldDB" id="A0A2T0T8L9"/>
<dbReference type="OrthoDB" id="1491125at2"/>
<dbReference type="Proteomes" id="UP000238375">
    <property type="component" value="Unassembled WGS sequence"/>
</dbReference>
<evidence type="ECO:0000313" key="1">
    <source>
        <dbReference type="EMBL" id="PRY42022.1"/>
    </source>
</evidence>
<sequence>MQRRYTGLLLGLIILLPVCVGAQNLVPNGSFETYRTCPRQDNLLAEAVPWYNPSRATPDFYHRCFDFGQMLLPPHSGQGLGHLFFDRGWAEYMGIRLTQPLKADECYYFELFVATDTPGKYITETFGAYVSKEPALNPGSTERINASPQVLDNTPKASVGRLQWQRISGTITARGGEEYLTIGSFYKDPPFLGSYYLFVDDISLTRVTLDLGNDQTLCSRNDRYELDATTPGAIDYRWSDGSIKPTLQVTQPGKYSVTVVTACKALTDSIRVNYALDFSLGRDTTLCLGQSLQLAAPDITGATYRWQDGSRQRTLLVEQPGSYSVSVTQGSCAVLNAIQIRYVPPPTLDLGPDQTLCGTQTYIISPDVTNGRFQWQDGFLSANREVSHTDVFRATVQNECATLTDSVSIDYSGCDCQLYAPNSFSPNDDGLNDTFITTGCGDITIQSLLIVNRWGEVIFETQEEPFRWDGLFRGQPCSAGEYAWTVRYQLTRNRQTTIEKQHGPLLLIR</sequence>
<comment type="caution">
    <text evidence="1">The sequence shown here is derived from an EMBL/GenBank/DDBJ whole genome shotgun (WGS) entry which is preliminary data.</text>
</comment>
<evidence type="ECO:0000313" key="2">
    <source>
        <dbReference type="Proteomes" id="UP000238375"/>
    </source>
</evidence>
<organism evidence="1 2">
    <name type="scientific">Spirosoma oryzae</name>
    <dbReference type="NCBI Taxonomy" id="1469603"/>
    <lineage>
        <taxon>Bacteria</taxon>
        <taxon>Pseudomonadati</taxon>
        <taxon>Bacteroidota</taxon>
        <taxon>Cytophagia</taxon>
        <taxon>Cytophagales</taxon>
        <taxon>Cytophagaceae</taxon>
        <taxon>Spirosoma</taxon>
    </lineage>
</organism>
<keyword evidence="2" id="KW-1185">Reference proteome</keyword>
<reference evidence="1 2" key="1">
    <citation type="submission" date="2018-03" db="EMBL/GenBank/DDBJ databases">
        <title>Genomic Encyclopedia of Archaeal and Bacterial Type Strains, Phase II (KMG-II): from individual species to whole genera.</title>
        <authorList>
            <person name="Goeker M."/>
        </authorList>
    </citation>
    <scope>NUCLEOTIDE SEQUENCE [LARGE SCALE GENOMIC DNA]</scope>
    <source>
        <strain evidence="1 2">DSM 28354</strain>
    </source>
</reference>